<accession>A0A158B3Y1</accession>
<protein>
    <submittedName>
        <fullName evidence="2">Uncharacterized protein</fullName>
    </submittedName>
</protein>
<dbReference type="Proteomes" id="UP000054911">
    <property type="component" value="Unassembled WGS sequence"/>
</dbReference>
<dbReference type="AlphaFoldDB" id="A0A158B3Y1"/>
<keyword evidence="1" id="KW-0812">Transmembrane</keyword>
<reference evidence="2" key="1">
    <citation type="submission" date="2016-01" db="EMBL/GenBank/DDBJ databases">
        <authorList>
            <person name="Peeters C."/>
        </authorList>
    </citation>
    <scope>NUCLEOTIDE SEQUENCE [LARGE SCALE GENOMIC DNA]</scope>
    <source>
        <strain evidence="2">LMG 29323</strain>
    </source>
</reference>
<feature type="transmembrane region" description="Helical" evidence="1">
    <location>
        <begin position="72"/>
        <end position="90"/>
    </location>
</feature>
<comment type="caution">
    <text evidence="2">The sequence shown here is derived from an EMBL/GenBank/DDBJ whole genome shotgun (WGS) entry which is preliminary data.</text>
</comment>
<organism evidence="2 3">
    <name type="scientific">Caballeronia pedi</name>
    <dbReference type="NCBI Taxonomy" id="1777141"/>
    <lineage>
        <taxon>Bacteria</taxon>
        <taxon>Pseudomonadati</taxon>
        <taxon>Pseudomonadota</taxon>
        <taxon>Betaproteobacteria</taxon>
        <taxon>Burkholderiales</taxon>
        <taxon>Burkholderiaceae</taxon>
        <taxon>Caballeronia</taxon>
    </lineage>
</organism>
<evidence type="ECO:0000256" key="1">
    <source>
        <dbReference type="SAM" id="Phobius"/>
    </source>
</evidence>
<keyword evidence="1" id="KW-1133">Transmembrane helix</keyword>
<gene>
    <name evidence="2" type="ORF">AWB80_03047</name>
</gene>
<keyword evidence="1" id="KW-0472">Membrane</keyword>
<name>A0A158B3Y1_9BURK</name>
<evidence type="ECO:0000313" key="3">
    <source>
        <dbReference type="Proteomes" id="UP000054911"/>
    </source>
</evidence>
<keyword evidence="3" id="KW-1185">Reference proteome</keyword>
<dbReference type="RefSeq" id="WP_061175495.1">
    <property type="nucleotide sequence ID" value="NZ_FCOE02000008.1"/>
</dbReference>
<sequence>MYEFSYRNGGVGMAGIRLPSRFRLPDIKLPNFITKNGTIAGTGATRDFDGGGVIYRLRDKELKPEDFSGMTLWLDGSAGLLVAGGGSIFFTGLDQRLLVPWLFNPGIFGNLLFASATALVILGGDSEGLIDGPSFGLMIGHISYDGGYTE</sequence>
<feature type="transmembrane region" description="Helical" evidence="1">
    <location>
        <begin position="102"/>
        <end position="122"/>
    </location>
</feature>
<dbReference type="OrthoDB" id="9144891at2"/>
<proteinExistence type="predicted"/>
<dbReference type="EMBL" id="FCOE02000008">
    <property type="protein sequence ID" value="SAK64832.1"/>
    <property type="molecule type" value="Genomic_DNA"/>
</dbReference>
<evidence type="ECO:0000313" key="2">
    <source>
        <dbReference type="EMBL" id="SAK64832.1"/>
    </source>
</evidence>